<protein>
    <submittedName>
        <fullName evidence="1">Uncharacterized protein</fullName>
    </submittedName>
</protein>
<dbReference type="Proteomes" id="UP000012099">
    <property type="component" value="Unassembled WGS sequence"/>
</dbReference>
<evidence type="ECO:0000313" key="2">
    <source>
        <dbReference type="Proteomes" id="UP000012099"/>
    </source>
</evidence>
<evidence type="ECO:0000313" key="1">
    <source>
        <dbReference type="EMBL" id="EMM98660.1"/>
    </source>
</evidence>
<comment type="caution">
    <text evidence="1">The sequence shown here is derived from an EMBL/GenBank/DDBJ whole genome shotgun (WGS) entry which is preliminary data.</text>
</comment>
<gene>
    <name evidence="1" type="ORF">LEP1GSC035_0992</name>
</gene>
<keyword evidence="2" id="KW-1185">Reference proteome</keyword>
<accession>A0ABN0IWI1</accession>
<proteinExistence type="predicted"/>
<name>A0ABN0IWI1_9LEPT</name>
<organism evidence="1 2">
    <name type="scientific">Leptospira noguchii str. 2007001578</name>
    <dbReference type="NCBI Taxonomy" id="1049974"/>
    <lineage>
        <taxon>Bacteria</taxon>
        <taxon>Pseudomonadati</taxon>
        <taxon>Spirochaetota</taxon>
        <taxon>Spirochaetia</taxon>
        <taxon>Leptospirales</taxon>
        <taxon>Leptospiraceae</taxon>
        <taxon>Leptospira</taxon>
    </lineage>
</organism>
<dbReference type="EMBL" id="AHMH02000145">
    <property type="protein sequence ID" value="EMM98660.1"/>
    <property type="molecule type" value="Genomic_DNA"/>
</dbReference>
<sequence>MKKNFLKVILELVHKIALVVVPTFLDFICKILVRVSSYV</sequence>
<reference evidence="1 2" key="1">
    <citation type="submission" date="2013-01" db="EMBL/GenBank/DDBJ databases">
        <authorList>
            <person name="Harkins D.M."/>
            <person name="Durkin A.S."/>
            <person name="Brinkac L.M."/>
            <person name="Haft D.H."/>
            <person name="Selengut J.D."/>
            <person name="Sanka R."/>
            <person name="DePew J."/>
            <person name="Purushe J."/>
            <person name="Whelen A.C."/>
            <person name="Vinetz J.M."/>
            <person name="Sutton G.G."/>
            <person name="Nierman W.C."/>
            <person name="Fouts D.E."/>
        </authorList>
    </citation>
    <scope>NUCLEOTIDE SEQUENCE [LARGE SCALE GENOMIC DNA]</scope>
    <source>
        <strain evidence="1 2">2007001578</strain>
    </source>
</reference>